<sequence length="175" mass="17141">MTPTNDDTVVLAPGDRDDGLAAELAKAAPRHWWNKGTVVLGALVVLTGGFVGGLQVQKNYGTADTPAAARPGAFAGGQNRAGYGAAAGALPNLGGQATAAAAAPTTGKVKLVNGTTIYIEKSDGSVVTVKTDGKTTVSTAATSKLSDVKAGQSVTVQGATGSDGTVTATAVTATK</sequence>
<dbReference type="RefSeq" id="WP_251799507.1">
    <property type="nucleotide sequence ID" value="NZ_JAMQOL010000023.1"/>
</dbReference>
<reference evidence="1 2" key="1">
    <citation type="submission" date="2022-06" db="EMBL/GenBank/DDBJ databases">
        <title>Actinoplanes abujensis sp. nov., isolated from Nigerian arid soil.</title>
        <authorList>
            <person name="Ding P."/>
        </authorList>
    </citation>
    <scope>NUCLEOTIDE SEQUENCE [LARGE SCALE GENOMIC DNA]</scope>
    <source>
        <strain evidence="2">TRM88002</strain>
    </source>
</reference>
<dbReference type="EMBL" id="JAMQOL010000023">
    <property type="protein sequence ID" value="MCM4079661.1"/>
    <property type="molecule type" value="Genomic_DNA"/>
</dbReference>
<gene>
    <name evidence="1" type="ORF">LXN57_18965</name>
</gene>
<organism evidence="1 2">
    <name type="scientific">Paractinoplanes hotanensis</name>
    <dbReference type="NCBI Taxonomy" id="2906497"/>
    <lineage>
        <taxon>Bacteria</taxon>
        <taxon>Bacillati</taxon>
        <taxon>Actinomycetota</taxon>
        <taxon>Actinomycetes</taxon>
        <taxon>Micromonosporales</taxon>
        <taxon>Micromonosporaceae</taxon>
        <taxon>Paractinoplanes</taxon>
    </lineage>
</organism>
<protein>
    <recommendedName>
        <fullName evidence="3">DUF5666 domain-containing protein</fullName>
    </recommendedName>
</protein>
<name>A0ABT0Y0W1_9ACTN</name>
<accession>A0ABT0Y0W1</accession>
<comment type="caution">
    <text evidence="1">The sequence shown here is derived from an EMBL/GenBank/DDBJ whole genome shotgun (WGS) entry which is preliminary data.</text>
</comment>
<dbReference type="Proteomes" id="UP001523216">
    <property type="component" value="Unassembled WGS sequence"/>
</dbReference>
<proteinExistence type="predicted"/>
<evidence type="ECO:0000313" key="1">
    <source>
        <dbReference type="EMBL" id="MCM4079661.1"/>
    </source>
</evidence>
<evidence type="ECO:0000313" key="2">
    <source>
        <dbReference type="Proteomes" id="UP001523216"/>
    </source>
</evidence>
<keyword evidence="2" id="KW-1185">Reference proteome</keyword>
<evidence type="ECO:0008006" key="3">
    <source>
        <dbReference type="Google" id="ProtNLM"/>
    </source>
</evidence>